<keyword evidence="3 8" id="KW-0479">Metal-binding</keyword>
<feature type="binding site" evidence="8">
    <location>
        <position position="96"/>
    </location>
    <ligand>
        <name>GTP</name>
        <dbReference type="ChEBI" id="CHEBI:37565"/>
    </ligand>
</feature>
<keyword evidence="1 8" id="KW-0963">Cytoplasm</keyword>
<keyword evidence="11" id="KW-1185">Reference proteome</keyword>
<keyword evidence="6 8" id="KW-0342">GTP-binding</keyword>
<evidence type="ECO:0000256" key="3">
    <source>
        <dbReference type="ARBA" id="ARBA00022723"/>
    </source>
</evidence>
<dbReference type="InterPro" id="IPR029044">
    <property type="entry name" value="Nucleotide-diphossugar_trans"/>
</dbReference>
<dbReference type="SUPFAM" id="SSF53448">
    <property type="entry name" value="Nucleotide-diphospho-sugar transferases"/>
    <property type="match status" value="1"/>
</dbReference>
<dbReference type="GO" id="GO:0046872">
    <property type="term" value="F:metal ion binding"/>
    <property type="evidence" value="ECO:0007669"/>
    <property type="project" value="UniProtKB-KW"/>
</dbReference>
<dbReference type="OrthoDB" id="9788394at2"/>
<dbReference type="InterPro" id="IPR025877">
    <property type="entry name" value="MobA-like_NTP_Trfase"/>
</dbReference>
<dbReference type="Pfam" id="PF12804">
    <property type="entry name" value="NTP_transf_3"/>
    <property type="match status" value="1"/>
</dbReference>
<keyword evidence="5 8" id="KW-0460">Magnesium</keyword>
<dbReference type="EMBL" id="FQZV01000025">
    <property type="protein sequence ID" value="SHJ43635.1"/>
    <property type="molecule type" value="Genomic_DNA"/>
</dbReference>
<evidence type="ECO:0000256" key="8">
    <source>
        <dbReference type="HAMAP-Rule" id="MF_00316"/>
    </source>
</evidence>
<comment type="similarity">
    <text evidence="8">Belongs to the MobA family.</text>
</comment>
<dbReference type="HAMAP" id="MF_00316">
    <property type="entry name" value="MobA"/>
    <property type="match status" value="1"/>
</dbReference>
<protein>
    <recommendedName>
        <fullName evidence="8">Probable molybdenum cofactor guanylyltransferase</fullName>
        <shortName evidence="8">MoCo guanylyltransferase</shortName>
        <ecNumber evidence="8">2.7.7.77</ecNumber>
    </recommendedName>
    <alternativeName>
        <fullName evidence="8">GTP:molybdopterin guanylyltransferase</fullName>
    </alternativeName>
    <alternativeName>
        <fullName evidence="8">Mo-MPT guanylyltransferase</fullName>
    </alternativeName>
    <alternativeName>
        <fullName evidence="8">Molybdopterin guanylyltransferase</fullName>
    </alternativeName>
    <alternativeName>
        <fullName evidence="8">Molybdopterin-guanine dinucleotide synthase</fullName>
        <shortName evidence="8">MGD synthase</shortName>
    </alternativeName>
</protein>
<gene>
    <name evidence="8" type="primary">mobA</name>
    <name evidence="10" type="ORF">SAMN02745975_02079</name>
</gene>
<keyword evidence="7 8" id="KW-0501">Molybdenum cofactor biosynthesis</keyword>
<comment type="cofactor">
    <cofactor evidence="8">
        <name>Mg(2+)</name>
        <dbReference type="ChEBI" id="CHEBI:18420"/>
    </cofactor>
</comment>
<dbReference type="EC" id="2.7.7.77" evidence="8"/>
<evidence type="ECO:0000313" key="10">
    <source>
        <dbReference type="EMBL" id="SHJ43635.1"/>
    </source>
</evidence>
<evidence type="ECO:0000259" key="9">
    <source>
        <dbReference type="Pfam" id="PF12804"/>
    </source>
</evidence>
<dbReference type="PANTHER" id="PTHR19136:SF81">
    <property type="entry name" value="MOLYBDENUM COFACTOR GUANYLYLTRANSFERASE"/>
    <property type="match status" value="1"/>
</dbReference>
<feature type="domain" description="MobA-like NTP transferase" evidence="9">
    <location>
        <begin position="7"/>
        <end position="156"/>
    </location>
</feature>
<evidence type="ECO:0000256" key="4">
    <source>
        <dbReference type="ARBA" id="ARBA00022741"/>
    </source>
</evidence>
<evidence type="ECO:0000256" key="6">
    <source>
        <dbReference type="ARBA" id="ARBA00023134"/>
    </source>
</evidence>
<evidence type="ECO:0000256" key="2">
    <source>
        <dbReference type="ARBA" id="ARBA00022679"/>
    </source>
</evidence>
<feature type="binding site" evidence="8">
    <location>
        <begin position="10"/>
        <end position="12"/>
    </location>
    <ligand>
        <name>GTP</name>
        <dbReference type="ChEBI" id="CHEBI:37565"/>
    </ligand>
</feature>
<dbReference type="STRING" id="1121919.SAMN02745975_02079"/>
<evidence type="ECO:0000313" key="11">
    <source>
        <dbReference type="Proteomes" id="UP000184536"/>
    </source>
</evidence>
<dbReference type="GO" id="GO:0005737">
    <property type="term" value="C:cytoplasm"/>
    <property type="evidence" value="ECO:0007669"/>
    <property type="project" value="UniProtKB-SubCell"/>
</dbReference>
<evidence type="ECO:0000256" key="5">
    <source>
        <dbReference type="ARBA" id="ARBA00022842"/>
    </source>
</evidence>
<organism evidence="10 11">
    <name type="scientific">Geosporobacter subterraneus DSM 17957</name>
    <dbReference type="NCBI Taxonomy" id="1121919"/>
    <lineage>
        <taxon>Bacteria</taxon>
        <taxon>Bacillati</taxon>
        <taxon>Bacillota</taxon>
        <taxon>Clostridia</taxon>
        <taxon>Peptostreptococcales</taxon>
        <taxon>Thermotaleaceae</taxon>
        <taxon>Geosporobacter</taxon>
    </lineage>
</organism>
<accession>A0A1M6JA98</accession>
<dbReference type="GO" id="GO:0061603">
    <property type="term" value="F:molybdenum cofactor guanylyltransferase activity"/>
    <property type="evidence" value="ECO:0007669"/>
    <property type="project" value="UniProtKB-EC"/>
</dbReference>
<feature type="binding site" evidence="8">
    <location>
        <position position="67"/>
    </location>
    <ligand>
        <name>GTP</name>
        <dbReference type="ChEBI" id="CHEBI:37565"/>
    </ligand>
</feature>
<keyword evidence="4 8" id="KW-0547">Nucleotide-binding</keyword>
<dbReference type="CDD" id="cd02503">
    <property type="entry name" value="MobA"/>
    <property type="match status" value="1"/>
</dbReference>
<dbReference type="Proteomes" id="UP000184536">
    <property type="component" value="Unassembled WGS sequence"/>
</dbReference>
<dbReference type="InterPro" id="IPR013482">
    <property type="entry name" value="Molybde_CF_guanTrfase"/>
</dbReference>
<comment type="catalytic activity">
    <reaction evidence="8">
        <text>Mo-molybdopterin + GTP + H(+) = Mo-molybdopterin guanine dinucleotide + diphosphate</text>
        <dbReference type="Rhea" id="RHEA:34243"/>
        <dbReference type="ChEBI" id="CHEBI:15378"/>
        <dbReference type="ChEBI" id="CHEBI:33019"/>
        <dbReference type="ChEBI" id="CHEBI:37565"/>
        <dbReference type="ChEBI" id="CHEBI:71302"/>
        <dbReference type="ChEBI" id="CHEBI:71310"/>
        <dbReference type="EC" id="2.7.7.77"/>
    </reaction>
</comment>
<evidence type="ECO:0000256" key="7">
    <source>
        <dbReference type="ARBA" id="ARBA00023150"/>
    </source>
</evidence>
<sequence>MKTTDTAIILAGGKSTRMGFDKQLLRFGEQPLIVMQIEMLKRIFQEIIIVTNTPEQYRHQSCIVIEDEKKNFGPLGGIHAGLKASSNQYSYVIACDMPHIHIEYIQYMKTLIHTAEKDLEAVVTMLGEWLEPFNGFYGKYLIPKIEEKIQQKEHRIFNLLNGAEVLYIPEAIARRFSPKWEMFMNLNTAEDVKRYAAATEGDRPEWSVQKKLS</sequence>
<dbReference type="GO" id="GO:0006777">
    <property type="term" value="P:Mo-molybdopterin cofactor biosynthetic process"/>
    <property type="evidence" value="ECO:0007669"/>
    <property type="project" value="UniProtKB-KW"/>
</dbReference>
<evidence type="ECO:0000256" key="1">
    <source>
        <dbReference type="ARBA" id="ARBA00022490"/>
    </source>
</evidence>
<dbReference type="PANTHER" id="PTHR19136">
    <property type="entry name" value="MOLYBDENUM COFACTOR GUANYLYLTRANSFERASE"/>
    <property type="match status" value="1"/>
</dbReference>
<feature type="binding site" evidence="8">
    <location>
        <position position="96"/>
    </location>
    <ligand>
        <name>Mg(2+)</name>
        <dbReference type="ChEBI" id="CHEBI:18420"/>
    </ligand>
</feature>
<comment type="caution">
    <text evidence="8">Lacks conserved residue(s) required for the propagation of feature annotation.</text>
</comment>
<dbReference type="Gene3D" id="3.90.550.10">
    <property type="entry name" value="Spore Coat Polysaccharide Biosynthesis Protein SpsA, Chain A"/>
    <property type="match status" value="1"/>
</dbReference>
<dbReference type="AlphaFoldDB" id="A0A1M6JA98"/>
<name>A0A1M6JA98_9FIRM</name>
<reference evidence="11" key="1">
    <citation type="submission" date="2016-11" db="EMBL/GenBank/DDBJ databases">
        <authorList>
            <person name="Varghese N."/>
            <person name="Submissions S."/>
        </authorList>
    </citation>
    <scope>NUCLEOTIDE SEQUENCE [LARGE SCALE GENOMIC DNA]</scope>
    <source>
        <strain evidence="11">DSM 17957</strain>
    </source>
</reference>
<keyword evidence="2 8" id="KW-0808">Transferase</keyword>
<comment type="subcellular location">
    <subcellularLocation>
        <location evidence="8">Cytoplasm</location>
    </subcellularLocation>
</comment>
<proteinExistence type="inferred from homology"/>
<feature type="binding site" evidence="8">
    <location>
        <position position="22"/>
    </location>
    <ligand>
        <name>GTP</name>
        <dbReference type="ChEBI" id="CHEBI:37565"/>
    </ligand>
</feature>
<comment type="function">
    <text evidence="8">Transfers a GMP moiety from GTP to Mo-molybdopterin (Mo-MPT) cofactor (Moco or molybdenum cofactor) to form Mo-molybdopterin guanine dinucleotide (Mo-MGD) cofactor.</text>
</comment>
<comment type="domain">
    <text evidence="8">The N-terminal domain determines nucleotide recognition and specific binding, while the C-terminal domain determines the specific binding to the target protein.</text>
</comment>
<dbReference type="GO" id="GO:0005525">
    <property type="term" value="F:GTP binding"/>
    <property type="evidence" value="ECO:0007669"/>
    <property type="project" value="UniProtKB-UniRule"/>
</dbReference>
<dbReference type="RefSeq" id="WP_110941216.1">
    <property type="nucleotide sequence ID" value="NZ_FQZV01000025.1"/>
</dbReference>